<organism evidence="4">
    <name type="scientific">Anisakis simplex</name>
    <name type="common">Herring worm</name>
    <dbReference type="NCBI Taxonomy" id="6269"/>
    <lineage>
        <taxon>Eukaryota</taxon>
        <taxon>Metazoa</taxon>
        <taxon>Ecdysozoa</taxon>
        <taxon>Nematoda</taxon>
        <taxon>Chromadorea</taxon>
        <taxon>Rhabditida</taxon>
        <taxon>Spirurina</taxon>
        <taxon>Ascaridomorpha</taxon>
        <taxon>Ascaridoidea</taxon>
        <taxon>Anisakidae</taxon>
        <taxon>Anisakis</taxon>
        <taxon>Anisakis simplex complex</taxon>
    </lineage>
</organism>
<dbReference type="EMBL" id="UYRR01032703">
    <property type="protein sequence ID" value="VDK56543.1"/>
    <property type="molecule type" value="Genomic_DNA"/>
</dbReference>
<dbReference type="AlphaFoldDB" id="A0A0M3K6G8"/>
<keyword evidence="3" id="KW-1185">Reference proteome</keyword>
<dbReference type="WBParaSite" id="ASIM_0001655901-mRNA-1">
    <property type="protein sequence ID" value="ASIM_0001655901-mRNA-1"/>
    <property type="gene ID" value="ASIM_0001655901"/>
</dbReference>
<gene>
    <name evidence="2" type="ORF">ASIM_LOCUS15967</name>
</gene>
<evidence type="ECO:0000313" key="3">
    <source>
        <dbReference type="Proteomes" id="UP000267096"/>
    </source>
</evidence>
<reference evidence="2 3" key="2">
    <citation type="submission" date="2018-11" db="EMBL/GenBank/DDBJ databases">
        <authorList>
            <consortium name="Pathogen Informatics"/>
        </authorList>
    </citation>
    <scope>NUCLEOTIDE SEQUENCE [LARGE SCALE GENOMIC DNA]</scope>
</reference>
<sequence length="93" mass="10723">MQQVTRNHTSTHLLLITISFALFQVLNSYEMSDSERNHLISDLSMAFGGGYYKKSDPSWKYIGLGKRTEHSDDQRALTRRTRINRFGMIGLGR</sequence>
<evidence type="ECO:0000313" key="4">
    <source>
        <dbReference type="WBParaSite" id="ASIM_0001655901-mRNA-1"/>
    </source>
</evidence>
<accession>A0A0M3K6G8</accession>
<name>A0A0M3K6G8_ANISI</name>
<feature type="signal peptide" evidence="1">
    <location>
        <begin position="1"/>
        <end position="28"/>
    </location>
</feature>
<feature type="chain" id="PRO_5043121260" evidence="1">
    <location>
        <begin position="29"/>
        <end position="93"/>
    </location>
</feature>
<proteinExistence type="predicted"/>
<evidence type="ECO:0000256" key="1">
    <source>
        <dbReference type="SAM" id="SignalP"/>
    </source>
</evidence>
<dbReference type="OrthoDB" id="10494864at2759"/>
<reference evidence="4" key="1">
    <citation type="submission" date="2017-02" db="UniProtKB">
        <authorList>
            <consortium name="WormBaseParasite"/>
        </authorList>
    </citation>
    <scope>IDENTIFICATION</scope>
</reference>
<evidence type="ECO:0000313" key="2">
    <source>
        <dbReference type="EMBL" id="VDK56543.1"/>
    </source>
</evidence>
<keyword evidence="1" id="KW-0732">Signal</keyword>
<dbReference type="Proteomes" id="UP000267096">
    <property type="component" value="Unassembled WGS sequence"/>
</dbReference>
<protein>
    <submittedName>
        <fullName evidence="2 4">Uncharacterized protein</fullName>
    </submittedName>
</protein>